<dbReference type="PROSITE" id="PS51081">
    <property type="entry name" value="ZF_SIAH"/>
    <property type="match status" value="1"/>
</dbReference>
<keyword evidence="8" id="KW-0833">Ubl conjugation pathway</keyword>
<evidence type="ECO:0000256" key="7">
    <source>
        <dbReference type="ARBA" id="ARBA00022771"/>
    </source>
</evidence>
<gene>
    <name evidence="15" type="ORF">LE_TR18481_c0_g1_i1_g.59521</name>
</gene>
<dbReference type="PROSITE" id="PS50089">
    <property type="entry name" value="ZF_RING_2"/>
    <property type="match status" value="1"/>
</dbReference>
<evidence type="ECO:0000256" key="3">
    <source>
        <dbReference type="ARBA" id="ARBA00009119"/>
    </source>
</evidence>
<dbReference type="GO" id="GO:0016567">
    <property type="term" value="P:protein ubiquitination"/>
    <property type="evidence" value="ECO:0007669"/>
    <property type="project" value="UniProtKB-UniPathway"/>
</dbReference>
<name>A0A1J3GWB9_NOCCA</name>
<reference evidence="15" key="1">
    <citation type="submission" date="2016-07" db="EMBL/GenBank/DDBJ databases">
        <title>De novo transcriptome assembly of four accessions of the metal hyperaccumulator plant Noccaea caerulescens.</title>
        <authorList>
            <person name="Blande D."/>
            <person name="Halimaa P."/>
            <person name="Tervahauta A.I."/>
            <person name="Aarts M.G."/>
            <person name="Karenlampi S.O."/>
        </authorList>
    </citation>
    <scope>NUCLEOTIDE SEQUENCE</scope>
</reference>
<feature type="domain" description="RING-type" evidence="13">
    <location>
        <begin position="44"/>
        <end position="79"/>
    </location>
</feature>
<dbReference type="SUPFAM" id="SSF57850">
    <property type="entry name" value="RING/U-box"/>
    <property type="match status" value="1"/>
</dbReference>
<evidence type="ECO:0000256" key="4">
    <source>
        <dbReference type="ARBA" id="ARBA00012483"/>
    </source>
</evidence>
<proteinExistence type="inferred from homology"/>
<dbReference type="SUPFAM" id="SSF49599">
    <property type="entry name" value="TRAF domain-like"/>
    <property type="match status" value="1"/>
</dbReference>
<comment type="pathway">
    <text evidence="2">Protein modification; protein ubiquitination.</text>
</comment>
<keyword evidence="9" id="KW-0862">Zinc</keyword>
<dbReference type="CDD" id="cd16571">
    <property type="entry name" value="RING-HC_SIAHs"/>
    <property type="match status" value="1"/>
</dbReference>
<dbReference type="PANTHER" id="PTHR46632">
    <property type="entry name" value="E3 UBIQUITIN-PROTEIN LIGASE SINA-LIKE 4"/>
    <property type="match status" value="1"/>
</dbReference>
<accession>A0A1J3GWB9</accession>
<dbReference type="Pfam" id="PF21361">
    <property type="entry name" value="Sina_ZnF"/>
    <property type="match status" value="1"/>
</dbReference>
<evidence type="ECO:0000256" key="9">
    <source>
        <dbReference type="ARBA" id="ARBA00022833"/>
    </source>
</evidence>
<dbReference type="InterPro" id="IPR001841">
    <property type="entry name" value="Znf_RING"/>
</dbReference>
<evidence type="ECO:0000256" key="6">
    <source>
        <dbReference type="ARBA" id="ARBA00022723"/>
    </source>
</evidence>
<comment type="catalytic activity">
    <reaction evidence="1">
        <text>S-ubiquitinyl-[E2 ubiquitin-conjugating enzyme]-L-cysteine + [acceptor protein]-L-lysine = [E2 ubiquitin-conjugating enzyme]-L-cysteine + N(6)-ubiquitinyl-[acceptor protein]-L-lysine.</text>
        <dbReference type="EC" id="2.3.2.27"/>
    </reaction>
</comment>
<dbReference type="GO" id="GO:0061630">
    <property type="term" value="F:ubiquitin protein ligase activity"/>
    <property type="evidence" value="ECO:0007669"/>
    <property type="project" value="UniProtKB-EC"/>
</dbReference>
<dbReference type="GO" id="GO:0008270">
    <property type="term" value="F:zinc ion binding"/>
    <property type="evidence" value="ECO:0007669"/>
    <property type="project" value="UniProtKB-KW"/>
</dbReference>
<comment type="similarity">
    <text evidence="3">Belongs to the SINA (Seven in absentia) family.</text>
</comment>
<evidence type="ECO:0000259" key="14">
    <source>
        <dbReference type="PROSITE" id="PS51081"/>
    </source>
</evidence>
<feature type="domain" description="SIAH-type" evidence="14">
    <location>
        <begin position="97"/>
        <end position="155"/>
    </location>
</feature>
<dbReference type="InterPro" id="IPR013010">
    <property type="entry name" value="Znf_SIAH"/>
</dbReference>
<dbReference type="PANTHER" id="PTHR46632:SF3">
    <property type="entry name" value="E3 UBIQUITIN-PROTEIN LIGASE SINA-LIKE 7-RELATED"/>
    <property type="match status" value="1"/>
</dbReference>
<dbReference type="InterPro" id="IPR044286">
    <property type="entry name" value="SINL_plant"/>
</dbReference>
<protein>
    <recommendedName>
        <fullName evidence="4">RING-type E3 ubiquitin transferase</fullName>
        <ecNumber evidence="4">2.3.2.27</ecNumber>
    </recommendedName>
</protein>
<dbReference type="InterPro" id="IPR013083">
    <property type="entry name" value="Znf_RING/FYVE/PHD"/>
</dbReference>
<keyword evidence="7 11" id="KW-0863">Zinc-finger</keyword>
<dbReference type="UniPathway" id="UPA00143"/>
<keyword evidence="6" id="KW-0479">Metal-binding</keyword>
<comment type="function">
    <text evidence="10">E3 ubiquitin-protein ligase that mediates ubiquitination and subsequent proteasomal degradation of target proteins. E3 ubiquitin ligases accept ubiquitin from an E2 ubiquitin-conjugating enzyme in the form of a thioester and then directly transfers the ubiquitin to targeted substrates. It probably triggers the ubiquitin-mediated degradation of different substrates.</text>
</comment>
<organism evidence="15">
    <name type="scientific">Noccaea caerulescens</name>
    <name type="common">Alpine penny-cress</name>
    <name type="synonym">Thlaspi caerulescens</name>
    <dbReference type="NCBI Taxonomy" id="107243"/>
    <lineage>
        <taxon>Eukaryota</taxon>
        <taxon>Viridiplantae</taxon>
        <taxon>Streptophyta</taxon>
        <taxon>Embryophyta</taxon>
        <taxon>Tracheophyta</taxon>
        <taxon>Spermatophyta</taxon>
        <taxon>Magnoliopsida</taxon>
        <taxon>eudicotyledons</taxon>
        <taxon>Gunneridae</taxon>
        <taxon>Pentapetalae</taxon>
        <taxon>rosids</taxon>
        <taxon>malvids</taxon>
        <taxon>Brassicales</taxon>
        <taxon>Brassicaceae</taxon>
        <taxon>Coluteocarpeae</taxon>
        <taxon>Noccaea</taxon>
    </lineage>
</organism>
<evidence type="ECO:0000259" key="13">
    <source>
        <dbReference type="PROSITE" id="PS50089"/>
    </source>
</evidence>
<evidence type="ECO:0000256" key="11">
    <source>
        <dbReference type="PROSITE-ProRule" id="PRU00455"/>
    </source>
</evidence>
<dbReference type="EC" id="2.3.2.27" evidence="4"/>
<dbReference type="Gene3D" id="3.30.40.10">
    <property type="entry name" value="Zinc/RING finger domain, C3HC4 (zinc finger)"/>
    <property type="match status" value="2"/>
</dbReference>
<evidence type="ECO:0000256" key="12">
    <source>
        <dbReference type="SAM" id="MobiDB-lite"/>
    </source>
</evidence>
<dbReference type="Pfam" id="PF21362">
    <property type="entry name" value="Sina_RING"/>
    <property type="match status" value="1"/>
</dbReference>
<feature type="region of interest" description="Disordered" evidence="12">
    <location>
        <begin position="1"/>
        <end position="31"/>
    </location>
</feature>
<evidence type="ECO:0000256" key="10">
    <source>
        <dbReference type="ARBA" id="ARBA00024004"/>
    </source>
</evidence>
<dbReference type="AlphaFoldDB" id="A0A1J3GWB9"/>
<evidence type="ECO:0000256" key="2">
    <source>
        <dbReference type="ARBA" id="ARBA00004906"/>
    </source>
</evidence>
<sequence length="280" mass="30968">MVGFSFPESSSDREEGSSRKRQRSSTSDGKKRSAMMLGLDILDCPICFEPLTIPVFQCDNGHLACSSCCPKLSNKCPTCASPIGQNRCSAIESVLESVYVPCPNAKLGCTKSVSYSKESTHVKECTFSQCSCPATGCDYTGSYNQIYSHFLSHIDNKCMRFFCGDPVNVHLNIASDKMLLLGEIGERRLFALQCFNEPQGLYVTVTCIAPDAPELGKFTYCLDYSMDGHTLKYESPNVKKVLEVSYQIPQDNFMFVPRCLLRGELLKMKVVIGLKVRAGS</sequence>
<dbReference type="EMBL" id="GEVL01016886">
    <property type="protein sequence ID" value="JAU60455.1"/>
    <property type="molecule type" value="Transcribed_RNA"/>
</dbReference>
<evidence type="ECO:0000256" key="1">
    <source>
        <dbReference type="ARBA" id="ARBA00000900"/>
    </source>
</evidence>
<dbReference type="InterPro" id="IPR049548">
    <property type="entry name" value="Sina-like_RING"/>
</dbReference>
<keyword evidence="5" id="KW-0808">Transferase</keyword>
<evidence type="ECO:0000313" key="15">
    <source>
        <dbReference type="EMBL" id="JAU60455.1"/>
    </source>
</evidence>
<evidence type="ECO:0000256" key="8">
    <source>
        <dbReference type="ARBA" id="ARBA00022786"/>
    </source>
</evidence>
<evidence type="ECO:0000256" key="5">
    <source>
        <dbReference type="ARBA" id="ARBA00022679"/>
    </source>
</evidence>